<keyword evidence="3" id="KW-1185">Reference proteome</keyword>
<dbReference type="GO" id="GO:0016747">
    <property type="term" value="F:acyltransferase activity, transferring groups other than amino-acyl groups"/>
    <property type="evidence" value="ECO:0007669"/>
    <property type="project" value="InterPro"/>
</dbReference>
<keyword evidence="2" id="KW-0808">Transferase</keyword>
<dbReference type="InterPro" id="IPR016181">
    <property type="entry name" value="Acyl_CoA_acyltransferase"/>
</dbReference>
<accession>A0A7G5BVV7</accession>
<dbReference type="PROSITE" id="PS51186">
    <property type="entry name" value="GNAT"/>
    <property type="match status" value="1"/>
</dbReference>
<dbReference type="AlphaFoldDB" id="A0A7G5BVV7"/>
<organism evidence="2 3">
    <name type="scientific">Cohnella cholangitidis</name>
    <dbReference type="NCBI Taxonomy" id="2598458"/>
    <lineage>
        <taxon>Bacteria</taxon>
        <taxon>Bacillati</taxon>
        <taxon>Bacillota</taxon>
        <taxon>Bacilli</taxon>
        <taxon>Bacillales</taxon>
        <taxon>Paenibacillaceae</taxon>
        <taxon>Cohnella</taxon>
    </lineage>
</organism>
<evidence type="ECO:0000313" key="2">
    <source>
        <dbReference type="EMBL" id="QMV41091.1"/>
    </source>
</evidence>
<dbReference type="SUPFAM" id="SSF55729">
    <property type="entry name" value="Acyl-CoA N-acyltransferases (Nat)"/>
    <property type="match status" value="1"/>
</dbReference>
<protein>
    <submittedName>
        <fullName evidence="2">GNAT family N-acetyltransferase</fullName>
    </submittedName>
</protein>
<dbReference type="CDD" id="cd04301">
    <property type="entry name" value="NAT_SF"/>
    <property type="match status" value="1"/>
</dbReference>
<gene>
    <name evidence="2" type="ORF">FPL14_07700</name>
</gene>
<name>A0A7G5BVV7_9BACL</name>
<dbReference type="Gene3D" id="3.40.630.30">
    <property type="match status" value="1"/>
</dbReference>
<dbReference type="Pfam" id="PF00583">
    <property type="entry name" value="Acetyltransf_1"/>
    <property type="match status" value="1"/>
</dbReference>
<dbReference type="KEGG" id="cchl:FPL14_07700"/>
<proteinExistence type="predicted"/>
<dbReference type="RefSeq" id="WP_182302452.1">
    <property type="nucleotide sequence ID" value="NZ_CP041969.1"/>
</dbReference>
<evidence type="ECO:0000259" key="1">
    <source>
        <dbReference type="PROSITE" id="PS51186"/>
    </source>
</evidence>
<evidence type="ECO:0000313" key="3">
    <source>
        <dbReference type="Proteomes" id="UP000515679"/>
    </source>
</evidence>
<dbReference type="EMBL" id="CP041969">
    <property type="protein sequence ID" value="QMV41091.1"/>
    <property type="molecule type" value="Genomic_DNA"/>
</dbReference>
<feature type="domain" description="N-acetyltransferase" evidence="1">
    <location>
        <begin position="7"/>
        <end position="165"/>
    </location>
</feature>
<dbReference type="InterPro" id="IPR000182">
    <property type="entry name" value="GNAT_dom"/>
</dbReference>
<reference evidence="2 3" key="1">
    <citation type="submission" date="2019-07" db="EMBL/GenBank/DDBJ databases">
        <authorList>
            <person name="Kim J.K."/>
            <person name="Cheong H.-M."/>
            <person name="Choi Y."/>
            <person name="Hwang K.J."/>
            <person name="Lee S."/>
            <person name="Choi C."/>
        </authorList>
    </citation>
    <scope>NUCLEOTIDE SEQUENCE [LARGE SCALE GENOMIC DNA]</scope>
    <source>
        <strain evidence="2 3">KS 22</strain>
    </source>
</reference>
<sequence>MITGTFAIHRMCTEEQAERVVEFFFSPYSFDDTRYTPGEEEQLRSLPYRALYGQVILWYATNENNEIIGASCVAENDQKTGGYSWDYVVVHREYRRWGIAASLFEQLLDYLRQASARYLMTYTCSLPEYKTIRRLFERNGFQLIGQCPDYYFEGEDRLIYWRRIS</sequence>
<dbReference type="Proteomes" id="UP000515679">
    <property type="component" value="Chromosome"/>
</dbReference>